<evidence type="ECO:0000313" key="2">
    <source>
        <dbReference type="Proteomes" id="UP000326396"/>
    </source>
</evidence>
<dbReference type="EMBL" id="SZYD01000013">
    <property type="protein sequence ID" value="KAD4385448.1"/>
    <property type="molecule type" value="Genomic_DNA"/>
</dbReference>
<sequence>MLLPRLLHDEANSNIDEANSKRIDYKEHEGTNGKSITASSRNIRLRLLRGGVAPERRLRCSTVALISMTDVNHHHPKAISNVKEAIVKGLMLQSDQFKISGFDSRDVLVGRSVAYEYNVEIDSKRAVAKSTKKMLSSSSALYLHPSPLRLGLRLVLTDSQSQHIAIDVNYYLHQSLLVNKNSTTSVKTICQELMQKKMQHE</sequence>
<dbReference type="PANTHER" id="PTHR34454:SF2">
    <property type="entry name" value="PROTEIN TUNICAMYCIN INDUCED 1"/>
    <property type="match status" value="1"/>
</dbReference>
<dbReference type="OrthoDB" id="1741639at2759"/>
<accession>A0A5N6N818</accession>
<comment type="caution">
    <text evidence="1">The sequence shown here is derived from an EMBL/GenBank/DDBJ whole genome shotgun (WGS) entry which is preliminary data.</text>
</comment>
<organism evidence="1 2">
    <name type="scientific">Mikania micrantha</name>
    <name type="common">bitter vine</name>
    <dbReference type="NCBI Taxonomy" id="192012"/>
    <lineage>
        <taxon>Eukaryota</taxon>
        <taxon>Viridiplantae</taxon>
        <taxon>Streptophyta</taxon>
        <taxon>Embryophyta</taxon>
        <taxon>Tracheophyta</taxon>
        <taxon>Spermatophyta</taxon>
        <taxon>Magnoliopsida</taxon>
        <taxon>eudicotyledons</taxon>
        <taxon>Gunneridae</taxon>
        <taxon>Pentapetalae</taxon>
        <taxon>asterids</taxon>
        <taxon>campanulids</taxon>
        <taxon>Asterales</taxon>
        <taxon>Asteraceae</taxon>
        <taxon>Asteroideae</taxon>
        <taxon>Heliantheae alliance</taxon>
        <taxon>Eupatorieae</taxon>
        <taxon>Mikania</taxon>
    </lineage>
</organism>
<dbReference type="Proteomes" id="UP000326396">
    <property type="component" value="Linkage Group LG3"/>
</dbReference>
<protein>
    <submittedName>
        <fullName evidence="1">Uncharacterized protein</fullName>
    </submittedName>
</protein>
<name>A0A5N6N818_9ASTR</name>
<proteinExistence type="predicted"/>
<gene>
    <name evidence="1" type="ORF">E3N88_25616</name>
</gene>
<dbReference type="InterPro" id="IPR053283">
    <property type="entry name" value="TUNICAMYCIN_INDUCED_1"/>
</dbReference>
<reference evidence="1 2" key="1">
    <citation type="submission" date="2019-05" db="EMBL/GenBank/DDBJ databases">
        <title>Mikania micrantha, genome provides insights into the molecular mechanism of rapid growth.</title>
        <authorList>
            <person name="Liu B."/>
        </authorList>
    </citation>
    <scope>NUCLEOTIDE SEQUENCE [LARGE SCALE GENOMIC DNA]</scope>
    <source>
        <strain evidence="1">NLD-2019</strain>
        <tissue evidence="1">Leaf</tissue>
    </source>
</reference>
<evidence type="ECO:0000313" key="1">
    <source>
        <dbReference type="EMBL" id="KAD4385448.1"/>
    </source>
</evidence>
<dbReference type="PANTHER" id="PTHR34454">
    <property type="entry name" value="TUNICAMYCIN INDUCED PROTEIN"/>
    <property type="match status" value="1"/>
</dbReference>
<dbReference type="AlphaFoldDB" id="A0A5N6N818"/>
<keyword evidence="2" id="KW-1185">Reference proteome</keyword>